<reference evidence="2" key="1">
    <citation type="submission" date="2018-05" db="EMBL/GenBank/DDBJ databases">
        <authorList>
            <person name="Lanie J.A."/>
            <person name="Ng W.-L."/>
            <person name="Kazmierczak K.M."/>
            <person name="Andrzejewski T.M."/>
            <person name="Davidsen T.M."/>
            <person name="Wayne K.J."/>
            <person name="Tettelin H."/>
            <person name="Glass J.I."/>
            <person name="Rusch D."/>
            <person name="Podicherti R."/>
            <person name="Tsui H.-C.T."/>
            <person name="Winkler M.E."/>
        </authorList>
    </citation>
    <scope>NUCLEOTIDE SEQUENCE</scope>
</reference>
<gene>
    <name evidence="2" type="ORF">METZ01_LOCUS214755</name>
</gene>
<dbReference type="AlphaFoldDB" id="A0A382FIU3"/>
<name>A0A382FIU3_9ZZZZ</name>
<dbReference type="EMBL" id="UINC01049752">
    <property type="protein sequence ID" value="SVB61901.1"/>
    <property type="molecule type" value="Genomic_DNA"/>
</dbReference>
<protein>
    <recommendedName>
        <fullName evidence="1">XdhC Rossmann domain-containing protein</fullName>
    </recommendedName>
</protein>
<feature type="non-terminal residue" evidence="2">
    <location>
        <position position="1"/>
    </location>
</feature>
<dbReference type="PANTHER" id="PTHR30388:SF6">
    <property type="entry name" value="XANTHINE DEHYDROGENASE SUBUNIT A-RELATED"/>
    <property type="match status" value="1"/>
</dbReference>
<dbReference type="InterPro" id="IPR027051">
    <property type="entry name" value="XdhC_Rossmann_dom"/>
</dbReference>
<accession>A0A382FIU3</accession>
<evidence type="ECO:0000313" key="2">
    <source>
        <dbReference type="EMBL" id="SVB61901.1"/>
    </source>
</evidence>
<organism evidence="2">
    <name type="scientific">marine metagenome</name>
    <dbReference type="NCBI Taxonomy" id="408172"/>
    <lineage>
        <taxon>unclassified sequences</taxon>
        <taxon>metagenomes</taxon>
        <taxon>ecological metagenomes</taxon>
    </lineage>
</organism>
<proteinExistence type="predicted"/>
<dbReference type="InterPro" id="IPR052698">
    <property type="entry name" value="MoCofactor_Util/Proc"/>
</dbReference>
<dbReference type="PANTHER" id="PTHR30388">
    <property type="entry name" value="ALDEHYDE OXIDOREDUCTASE MOLYBDENUM COFACTOR ASSEMBLY PROTEIN"/>
    <property type="match status" value="1"/>
</dbReference>
<feature type="domain" description="XdhC Rossmann" evidence="1">
    <location>
        <begin position="8"/>
        <end position="149"/>
    </location>
</feature>
<dbReference type="Pfam" id="PF13478">
    <property type="entry name" value="XdhC_C"/>
    <property type="match status" value="1"/>
</dbReference>
<sequence>YIKDHDNLYIFGAGHIGQALSLKSSDLNFNVNLVDSRKDYLFMNEYKDVNYVFANKPWELIKNLSPQSYFIILTHSHDYDFKIINEILFMNSFKFIGLIGSKTKKNKFSNRLKDNGHDQSLINKIDCPVGLDIKHSKEPNEIAISIIAKLIDYRSRTNLQNYKIIKAINE</sequence>
<evidence type="ECO:0000259" key="1">
    <source>
        <dbReference type="Pfam" id="PF13478"/>
    </source>
</evidence>
<dbReference type="Gene3D" id="3.40.50.720">
    <property type="entry name" value="NAD(P)-binding Rossmann-like Domain"/>
    <property type="match status" value="1"/>
</dbReference>